<evidence type="ECO:0000313" key="3">
    <source>
        <dbReference type="Proteomes" id="UP001054821"/>
    </source>
</evidence>
<evidence type="ECO:0000313" key="2">
    <source>
        <dbReference type="EMBL" id="KAI5320692.1"/>
    </source>
</evidence>
<comment type="caution">
    <text evidence="2">The sequence shown here is derived from an EMBL/GenBank/DDBJ whole genome shotgun (WGS) entry which is preliminary data.</text>
</comment>
<gene>
    <name evidence="2" type="ORF">L3X38_040400</name>
</gene>
<keyword evidence="1" id="KW-0472">Membrane</keyword>
<organism evidence="2 3">
    <name type="scientific">Prunus dulcis</name>
    <name type="common">Almond</name>
    <name type="synonym">Amygdalus dulcis</name>
    <dbReference type="NCBI Taxonomy" id="3755"/>
    <lineage>
        <taxon>Eukaryota</taxon>
        <taxon>Viridiplantae</taxon>
        <taxon>Streptophyta</taxon>
        <taxon>Embryophyta</taxon>
        <taxon>Tracheophyta</taxon>
        <taxon>Spermatophyta</taxon>
        <taxon>Magnoliopsida</taxon>
        <taxon>eudicotyledons</taxon>
        <taxon>Gunneridae</taxon>
        <taxon>Pentapetalae</taxon>
        <taxon>rosids</taxon>
        <taxon>fabids</taxon>
        <taxon>Rosales</taxon>
        <taxon>Rosaceae</taxon>
        <taxon>Amygdaloideae</taxon>
        <taxon>Amygdaleae</taxon>
        <taxon>Prunus</taxon>
    </lineage>
</organism>
<proteinExistence type="predicted"/>
<evidence type="ECO:0000256" key="1">
    <source>
        <dbReference type="SAM" id="Phobius"/>
    </source>
</evidence>
<dbReference type="AlphaFoldDB" id="A0AAD4YSE4"/>
<keyword evidence="3" id="KW-1185">Reference proteome</keyword>
<keyword evidence="1" id="KW-1133">Transmembrane helix</keyword>
<protein>
    <submittedName>
        <fullName evidence="2">Uncharacterized protein</fullName>
    </submittedName>
</protein>
<feature type="transmembrane region" description="Helical" evidence="1">
    <location>
        <begin position="23"/>
        <end position="46"/>
    </location>
</feature>
<feature type="transmembrane region" description="Helical" evidence="1">
    <location>
        <begin position="58"/>
        <end position="84"/>
    </location>
</feature>
<accession>A0AAD4YSE4</accession>
<dbReference type="Proteomes" id="UP001054821">
    <property type="component" value="Chromosome 7"/>
</dbReference>
<dbReference type="EMBL" id="JAJFAZ020000007">
    <property type="protein sequence ID" value="KAI5320692.1"/>
    <property type="molecule type" value="Genomic_DNA"/>
</dbReference>
<name>A0AAD4YSE4_PRUDU</name>
<keyword evidence="1" id="KW-0812">Transmembrane</keyword>
<reference evidence="2 3" key="1">
    <citation type="journal article" date="2022" name="G3 (Bethesda)">
        <title>Whole-genome sequence and methylome profiling of the almond [Prunus dulcis (Mill.) D.A. Webb] cultivar 'Nonpareil'.</title>
        <authorList>
            <person name="D'Amico-Willman K.M."/>
            <person name="Ouma W.Z."/>
            <person name="Meulia T."/>
            <person name="Sideli G.M."/>
            <person name="Gradziel T.M."/>
            <person name="Fresnedo-Ramirez J."/>
        </authorList>
    </citation>
    <scope>NUCLEOTIDE SEQUENCE [LARGE SCALE GENOMIC DNA]</scope>
    <source>
        <strain evidence="2">Clone GOH B32 T37-40</strain>
    </source>
</reference>
<sequence>MAAMSVQEMSIMLLLITVDDACYVHALLLLLVPVPCVAVVGTSIVARACYSASIVAHAFAGFLCSALPITVLTALPIVVLTGFLF</sequence>